<dbReference type="PANTHER" id="PTHR22914">
    <property type="entry name" value="CHITIN SYNTHASE"/>
    <property type="match status" value="1"/>
</dbReference>
<dbReference type="GO" id="GO:0016020">
    <property type="term" value="C:membrane"/>
    <property type="evidence" value="ECO:0007669"/>
    <property type="project" value="UniProtKB-SubCell"/>
</dbReference>
<evidence type="ECO:0000256" key="4">
    <source>
        <dbReference type="ARBA" id="ARBA00022679"/>
    </source>
</evidence>
<evidence type="ECO:0000256" key="8">
    <source>
        <dbReference type="SAM" id="MobiDB-lite"/>
    </source>
</evidence>
<keyword evidence="5 9" id="KW-0812">Transmembrane</keyword>
<dbReference type="GO" id="GO:0006031">
    <property type="term" value="P:chitin biosynthetic process"/>
    <property type="evidence" value="ECO:0007669"/>
    <property type="project" value="TreeGrafter"/>
</dbReference>
<dbReference type="Pfam" id="PF03142">
    <property type="entry name" value="Chitin_synth_2"/>
    <property type="match status" value="1"/>
</dbReference>
<dbReference type="InterPro" id="IPR029044">
    <property type="entry name" value="Nucleotide-diphossugar_trans"/>
</dbReference>
<dbReference type="Gene3D" id="3.90.550.10">
    <property type="entry name" value="Spore Coat Polysaccharide Biosynthesis Protein SpsA, Chain A"/>
    <property type="match status" value="1"/>
</dbReference>
<keyword evidence="7 9" id="KW-0472">Membrane</keyword>
<keyword evidence="3" id="KW-0328">Glycosyltransferase</keyword>
<keyword evidence="11" id="KW-1185">Reference proteome</keyword>
<organism evidence="10 11">
    <name type="scientific">Ramalina farinacea</name>
    <dbReference type="NCBI Taxonomy" id="258253"/>
    <lineage>
        <taxon>Eukaryota</taxon>
        <taxon>Fungi</taxon>
        <taxon>Dikarya</taxon>
        <taxon>Ascomycota</taxon>
        <taxon>Pezizomycotina</taxon>
        <taxon>Lecanoromycetes</taxon>
        <taxon>OSLEUM clade</taxon>
        <taxon>Lecanoromycetidae</taxon>
        <taxon>Lecanorales</taxon>
        <taxon>Lecanorineae</taxon>
        <taxon>Ramalinaceae</taxon>
        <taxon>Ramalina</taxon>
    </lineage>
</organism>
<comment type="subcellular location">
    <subcellularLocation>
        <location evidence="1">Membrane</location>
        <topology evidence="1">Multi-pass membrane protein</topology>
    </subcellularLocation>
</comment>
<feature type="transmembrane region" description="Helical" evidence="9">
    <location>
        <begin position="517"/>
        <end position="535"/>
    </location>
</feature>
<evidence type="ECO:0000256" key="6">
    <source>
        <dbReference type="ARBA" id="ARBA00022989"/>
    </source>
</evidence>
<dbReference type="InterPro" id="IPR004835">
    <property type="entry name" value="Chitin_synth"/>
</dbReference>
<feature type="compositionally biased region" description="Basic and acidic residues" evidence="8">
    <location>
        <begin position="828"/>
        <end position="838"/>
    </location>
</feature>
<evidence type="ECO:0000256" key="2">
    <source>
        <dbReference type="ARBA" id="ARBA00012543"/>
    </source>
</evidence>
<reference evidence="10" key="1">
    <citation type="journal article" date="2023" name="Genome Biol. Evol.">
        <title>First Whole Genome Sequence and Flow Cytometry Genome Size Data for the Lichen-Forming Fungus Ramalina farinacea (Ascomycota).</title>
        <authorList>
            <person name="Llewellyn T."/>
            <person name="Mian S."/>
            <person name="Hill R."/>
            <person name="Leitch I.J."/>
            <person name="Gaya E."/>
        </authorList>
    </citation>
    <scope>NUCLEOTIDE SEQUENCE</scope>
    <source>
        <strain evidence="10">LIQ254RAFAR</strain>
    </source>
</reference>
<dbReference type="GO" id="GO:0030428">
    <property type="term" value="C:cell septum"/>
    <property type="evidence" value="ECO:0007669"/>
    <property type="project" value="TreeGrafter"/>
</dbReference>
<evidence type="ECO:0000313" key="11">
    <source>
        <dbReference type="Proteomes" id="UP001161017"/>
    </source>
</evidence>
<dbReference type="FunFam" id="3.90.550.10:FF:000077">
    <property type="entry name" value="Probable chitin synthase D"/>
    <property type="match status" value="1"/>
</dbReference>
<dbReference type="AlphaFoldDB" id="A0AA43QEW9"/>
<keyword evidence="4" id="KW-0808">Transferase</keyword>
<name>A0AA43QEW9_9LECA</name>
<dbReference type="GO" id="GO:0004100">
    <property type="term" value="F:chitin synthase activity"/>
    <property type="evidence" value="ECO:0007669"/>
    <property type="project" value="UniProtKB-EC"/>
</dbReference>
<accession>A0AA43QEW9</accession>
<feature type="transmembrane region" description="Helical" evidence="9">
    <location>
        <begin position="137"/>
        <end position="163"/>
    </location>
</feature>
<dbReference type="SUPFAM" id="SSF53448">
    <property type="entry name" value="Nucleotide-diphospho-sugar transferases"/>
    <property type="match status" value="1"/>
</dbReference>
<feature type="transmembrane region" description="Helical" evidence="9">
    <location>
        <begin position="54"/>
        <end position="82"/>
    </location>
</feature>
<dbReference type="Proteomes" id="UP001161017">
    <property type="component" value="Unassembled WGS sequence"/>
</dbReference>
<comment type="caution">
    <text evidence="10">The sequence shown here is derived from an EMBL/GenBank/DDBJ whole genome shotgun (WGS) entry which is preliminary data.</text>
</comment>
<dbReference type="PANTHER" id="PTHR22914:SF46">
    <property type="entry name" value="CHITIN SYNTHASE"/>
    <property type="match status" value="1"/>
</dbReference>
<keyword evidence="6 9" id="KW-1133">Transmembrane helix</keyword>
<feature type="transmembrane region" description="Helical" evidence="9">
    <location>
        <begin position="94"/>
        <end position="117"/>
    </location>
</feature>
<protein>
    <recommendedName>
        <fullName evidence="2">chitin synthase</fullName>
        <ecNumber evidence="2">2.4.1.16</ecNumber>
    </recommendedName>
</protein>
<feature type="region of interest" description="Disordered" evidence="8">
    <location>
        <begin position="760"/>
        <end position="917"/>
    </location>
</feature>
<dbReference type="EMBL" id="JAPUFD010000001">
    <property type="protein sequence ID" value="MDI1485322.1"/>
    <property type="molecule type" value="Genomic_DNA"/>
</dbReference>
<proteinExistence type="predicted"/>
<sequence length="917" mass="104004">MINIRQARFGHGGGNHHHHAAVGNLRAERERLLLEMKNENGVPAITDPWPVADIVYVSIMGTVMLAAFLEWFLWLAAFLYCLVKIYIKAEHWSIKIMAIIMMVGFTLLRFIFLPIMIVTLPLPGRITQYYPPAMVSFLQWFAFWSFAVLLTVPWLFCIYQLVVNNLGRNKRIKEILDEDTAPKTVIVMPCYKEDPAVLLTAVDSVVDCDYPPSCLHVFLSFDGDQEDELYLNTIERLGVPLTLEHYPKSIDVVYRMARVTVSRFPHGGKRHCQKSTFKLIDKIYTEYLKRNDNLFILFIDSDCILDKFCIQNFMYEMELMPGSKQNMLAMTGVITSTTEKHSLITLLQDMEYIHGQLFERSVESGCGSVTCLPGALTMLRFSAFRKMAKYYFADKAEQCDDLFDYGKCHLGEDRWLTHLFMIGARERYQIQMCTGAFCKTEAVQTYKSLLKQRRRWFLGFITNEVCMLTDIRLWVRYPLLCVVRFMNNTIRTTALLFFIMVLSIITTSNKISNLPVGFIAVSLGLNWLLMIYFGAKLKRFKVWLYPVMFIINPFFNWVYMVYGIFTAGQRTWGGPRADAGAADAHTTPQQAIEHAIATGDDLNVVPETFKRAAEARHPDKPVAAVPVLPAESIDGRFAPAEGLPGGWYLHGAVDSGITLPNTALADLAAPRMPMVSRNSFDSNVSGASGTNSVYMPKQVESIMNEEDRRKYFFAQQAQRAPTGAYMNVENLDHGRVYEMTDEMDRKGIWSDNVDELSSEEEALKSSRSHPRYQQSYVPSRGFSPAISPDFAPSRPSRLSNYHNVEDLDDEDQDFSLPTARHPTPSPVHDSRIGRDSDHTTNVPLIRLPTGEQRGSIAMPPETQPQEGRRHEVTATGSGAQTGSEIPLMTEEADTLGHGSTTPQAKTPRKVYKPWVRK</sequence>
<feature type="compositionally biased region" description="Polar residues" evidence="8">
    <location>
        <begin position="874"/>
        <end position="883"/>
    </location>
</feature>
<dbReference type="GO" id="GO:0071944">
    <property type="term" value="C:cell periphery"/>
    <property type="evidence" value="ECO:0007669"/>
    <property type="project" value="TreeGrafter"/>
</dbReference>
<feature type="transmembrane region" description="Helical" evidence="9">
    <location>
        <begin position="494"/>
        <end position="511"/>
    </location>
</feature>
<gene>
    <name evidence="10" type="ORF">OHK93_000459</name>
</gene>
<evidence type="ECO:0000256" key="5">
    <source>
        <dbReference type="ARBA" id="ARBA00022692"/>
    </source>
</evidence>
<evidence type="ECO:0000256" key="7">
    <source>
        <dbReference type="ARBA" id="ARBA00023136"/>
    </source>
</evidence>
<feature type="compositionally biased region" description="Basic residues" evidence="8">
    <location>
        <begin position="906"/>
        <end position="917"/>
    </location>
</feature>
<feature type="transmembrane region" description="Helical" evidence="9">
    <location>
        <begin position="542"/>
        <end position="565"/>
    </location>
</feature>
<evidence type="ECO:0000256" key="1">
    <source>
        <dbReference type="ARBA" id="ARBA00004141"/>
    </source>
</evidence>
<dbReference type="EC" id="2.4.1.16" evidence="2"/>
<evidence type="ECO:0000256" key="9">
    <source>
        <dbReference type="SAM" id="Phobius"/>
    </source>
</evidence>
<evidence type="ECO:0000313" key="10">
    <source>
        <dbReference type="EMBL" id="MDI1485322.1"/>
    </source>
</evidence>
<evidence type="ECO:0000256" key="3">
    <source>
        <dbReference type="ARBA" id="ARBA00022676"/>
    </source>
</evidence>